<organism evidence="2 3">
    <name type="scientific">Amycolatopsis rifamycinica</name>
    <dbReference type="NCBI Taxonomy" id="287986"/>
    <lineage>
        <taxon>Bacteria</taxon>
        <taxon>Bacillati</taxon>
        <taxon>Actinomycetota</taxon>
        <taxon>Actinomycetes</taxon>
        <taxon>Pseudonocardiales</taxon>
        <taxon>Pseudonocardiaceae</taxon>
        <taxon>Amycolatopsis</taxon>
    </lineage>
</organism>
<keyword evidence="2" id="KW-0808">Transferase</keyword>
<evidence type="ECO:0000313" key="2">
    <source>
        <dbReference type="EMBL" id="KDN23027.1"/>
    </source>
</evidence>
<feature type="domain" description="N-acetyltransferase" evidence="1">
    <location>
        <begin position="2"/>
        <end position="191"/>
    </location>
</feature>
<protein>
    <submittedName>
        <fullName evidence="2">GCN5 family acetyltransferase</fullName>
    </submittedName>
</protein>
<dbReference type="PROSITE" id="PS51186">
    <property type="entry name" value="GNAT"/>
    <property type="match status" value="1"/>
</dbReference>
<keyword evidence="3" id="KW-1185">Reference proteome</keyword>
<comment type="caution">
    <text evidence="2">The sequence shown here is derived from an EMBL/GenBank/DDBJ whole genome shotgun (WGS) entry which is preliminary data.</text>
</comment>
<evidence type="ECO:0000259" key="1">
    <source>
        <dbReference type="PROSITE" id="PS51186"/>
    </source>
</evidence>
<dbReference type="InterPro" id="IPR000182">
    <property type="entry name" value="GNAT_dom"/>
</dbReference>
<dbReference type="eggNOG" id="COG1247">
    <property type="taxonomic scope" value="Bacteria"/>
</dbReference>
<dbReference type="OrthoDB" id="3239945at2"/>
<accession>A0A066UAX9</accession>
<dbReference type="STRING" id="287986.DV20_04750"/>
<dbReference type="Pfam" id="PF00583">
    <property type="entry name" value="Acetyltransf_1"/>
    <property type="match status" value="1"/>
</dbReference>
<dbReference type="Gene3D" id="3.40.630.30">
    <property type="match status" value="1"/>
</dbReference>
<dbReference type="GO" id="GO:0016747">
    <property type="term" value="F:acyltransferase activity, transferring groups other than amino-acyl groups"/>
    <property type="evidence" value="ECO:0007669"/>
    <property type="project" value="InterPro"/>
</dbReference>
<dbReference type="Proteomes" id="UP000027345">
    <property type="component" value="Unassembled WGS sequence"/>
</dbReference>
<gene>
    <name evidence="2" type="ORF">DV20_04750</name>
</gene>
<dbReference type="AlphaFoldDB" id="A0A066UAX9"/>
<dbReference type="CDD" id="cd04301">
    <property type="entry name" value="NAT_SF"/>
    <property type="match status" value="1"/>
</dbReference>
<dbReference type="InterPro" id="IPR016181">
    <property type="entry name" value="Acyl_CoA_acyltransferase"/>
</dbReference>
<dbReference type="EMBL" id="JMQI01000011">
    <property type="protein sequence ID" value="KDN23027.1"/>
    <property type="molecule type" value="Genomic_DNA"/>
</dbReference>
<evidence type="ECO:0000313" key="3">
    <source>
        <dbReference type="Proteomes" id="UP000027345"/>
    </source>
</evidence>
<dbReference type="RefSeq" id="WP_043776653.1">
    <property type="nucleotide sequence ID" value="NZ_JMQI01000011.1"/>
</dbReference>
<sequence length="191" mass="20954">MLTVVPVDQASWADLQAIFGDRGDPARCRCQYFKDTPAEWRSGTAEERAERLRAQTADHATGLVAYLGGEPAGWCAVEPRTAYRRLLTSRLVWAGRDEDKADDGVWAVTCFVTRKGFRRQGVSTALAKAAGEFARERGARAVEGYPLVVEPGQKLAWPGELFVGTTGIFADAGFTEVSRPTARRVVMRLTC</sequence>
<reference evidence="2 3" key="1">
    <citation type="submission" date="2014-05" db="EMBL/GenBank/DDBJ databases">
        <title>Draft genome sequence of Amycolatopsis rifamycinica DSM 46095.</title>
        <authorList>
            <person name="Lal R."/>
            <person name="Saxena A."/>
            <person name="Kumari R."/>
            <person name="Mukherjee U."/>
            <person name="Singh P."/>
            <person name="Sangwan N."/>
            <person name="Mahato N.K."/>
        </authorList>
    </citation>
    <scope>NUCLEOTIDE SEQUENCE [LARGE SCALE GENOMIC DNA]</scope>
    <source>
        <strain evidence="2 3">DSM 46095</strain>
    </source>
</reference>
<proteinExistence type="predicted"/>
<dbReference type="SUPFAM" id="SSF55729">
    <property type="entry name" value="Acyl-CoA N-acyltransferases (Nat)"/>
    <property type="match status" value="1"/>
</dbReference>
<name>A0A066UAX9_9PSEU</name>